<dbReference type="EMBL" id="FXTP01000004">
    <property type="protein sequence ID" value="SMO53122.1"/>
    <property type="molecule type" value="Genomic_DNA"/>
</dbReference>
<keyword evidence="1" id="KW-0472">Membrane</keyword>
<organism evidence="2 3">
    <name type="scientific">Gracilimonas mengyeensis</name>
    <dbReference type="NCBI Taxonomy" id="1302730"/>
    <lineage>
        <taxon>Bacteria</taxon>
        <taxon>Pseudomonadati</taxon>
        <taxon>Balneolota</taxon>
        <taxon>Balneolia</taxon>
        <taxon>Balneolales</taxon>
        <taxon>Balneolaceae</taxon>
        <taxon>Gracilimonas</taxon>
    </lineage>
</organism>
<protein>
    <submittedName>
        <fullName evidence="2">PEP-CTERM protein-sorting domain-containing protein</fullName>
    </submittedName>
</protein>
<keyword evidence="1" id="KW-0812">Transmembrane</keyword>
<accession>A0A521C0Y1</accession>
<gene>
    <name evidence="2" type="ORF">SAMN06265219_10465</name>
</gene>
<name>A0A521C0Y1_9BACT</name>
<feature type="transmembrane region" description="Helical" evidence="1">
    <location>
        <begin position="12"/>
        <end position="32"/>
    </location>
</feature>
<proteinExistence type="predicted"/>
<keyword evidence="3" id="KW-1185">Reference proteome</keyword>
<dbReference type="AlphaFoldDB" id="A0A521C0Y1"/>
<dbReference type="RefSeq" id="WP_142453681.1">
    <property type="nucleotide sequence ID" value="NZ_FXTP01000004.1"/>
</dbReference>
<dbReference type="OrthoDB" id="1525374at2"/>
<evidence type="ECO:0000313" key="3">
    <source>
        <dbReference type="Proteomes" id="UP000317557"/>
    </source>
</evidence>
<sequence>MKYLTSLRRNIRWVPAFLTTLTGFLLLTYMILTESEPGALPLLLILTGICWMYFRKRSHRSEIE</sequence>
<evidence type="ECO:0000313" key="2">
    <source>
        <dbReference type="EMBL" id="SMO53122.1"/>
    </source>
</evidence>
<dbReference type="Proteomes" id="UP000317557">
    <property type="component" value="Unassembled WGS sequence"/>
</dbReference>
<evidence type="ECO:0000256" key="1">
    <source>
        <dbReference type="SAM" id="Phobius"/>
    </source>
</evidence>
<reference evidence="2 3" key="1">
    <citation type="submission" date="2017-05" db="EMBL/GenBank/DDBJ databases">
        <authorList>
            <person name="Varghese N."/>
            <person name="Submissions S."/>
        </authorList>
    </citation>
    <scope>NUCLEOTIDE SEQUENCE [LARGE SCALE GENOMIC DNA]</scope>
    <source>
        <strain evidence="2 3">DSM 21985</strain>
    </source>
</reference>
<feature type="transmembrane region" description="Helical" evidence="1">
    <location>
        <begin position="38"/>
        <end position="54"/>
    </location>
</feature>
<keyword evidence="1" id="KW-1133">Transmembrane helix</keyword>